<reference evidence="1" key="3">
    <citation type="journal article" date="2017" name="Nature">
        <title>Genome sequence of the progenitor of the wheat D genome Aegilops tauschii.</title>
        <authorList>
            <person name="Luo M.C."/>
            <person name="Gu Y.Q."/>
            <person name="Puiu D."/>
            <person name="Wang H."/>
            <person name="Twardziok S.O."/>
            <person name="Deal K.R."/>
            <person name="Huo N."/>
            <person name="Zhu T."/>
            <person name="Wang L."/>
            <person name="Wang Y."/>
            <person name="McGuire P.E."/>
            <person name="Liu S."/>
            <person name="Long H."/>
            <person name="Ramasamy R.K."/>
            <person name="Rodriguez J.C."/>
            <person name="Van S.L."/>
            <person name="Yuan L."/>
            <person name="Wang Z."/>
            <person name="Xia Z."/>
            <person name="Xiao L."/>
            <person name="Anderson O.D."/>
            <person name="Ouyang S."/>
            <person name="Liang Y."/>
            <person name="Zimin A.V."/>
            <person name="Pertea G."/>
            <person name="Qi P."/>
            <person name="Bennetzen J.L."/>
            <person name="Dai X."/>
            <person name="Dawson M.W."/>
            <person name="Muller H.G."/>
            <person name="Kugler K."/>
            <person name="Rivarola-Duarte L."/>
            <person name="Spannagl M."/>
            <person name="Mayer K.F.X."/>
            <person name="Lu F.H."/>
            <person name="Bevan M.W."/>
            <person name="Leroy P."/>
            <person name="Li P."/>
            <person name="You F.M."/>
            <person name="Sun Q."/>
            <person name="Liu Z."/>
            <person name="Lyons E."/>
            <person name="Wicker T."/>
            <person name="Salzberg S.L."/>
            <person name="Devos K.M."/>
            <person name="Dvorak J."/>
        </authorList>
    </citation>
    <scope>NUCLEOTIDE SEQUENCE [LARGE SCALE GENOMIC DNA]</scope>
    <source>
        <strain evidence="1">cv. AL8/78</strain>
    </source>
</reference>
<reference evidence="2" key="1">
    <citation type="journal article" date="2014" name="Science">
        <title>Ancient hybridizations among the ancestral genomes of bread wheat.</title>
        <authorList>
            <consortium name="International Wheat Genome Sequencing Consortium,"/>
            <person name="Marcussen T."/>
            <person name="Sandve S.R."/>
            <person name="Heier L."/>
            <person name="Spannagl M."/>
            <person name="Pfeifer M."/>
            <person name="Jakobsen K.S."/>
            <person name="Wulff B.B."/>
            <person name="Steuernagel B."/>
            <person name="Mayer K.F."/>
            <person name="Olsen O.A."/>
        </authorList>
    </citation>
    <scope>NUCLEOTIDE SEQUENCE [LARGE SCALE GENOMIC DNA]</scope>
    <source>
        <strain evidence="2">cv. AL8/78</strain>
    </source>
</reference>
<keyword evidence="2" id="KW-1185">Reference proteome</keyword>
<protein>
    <submittedName>
        <fullName evidence="1">Uncharacterized protein</fullName>
    </submittedName>
</protein>
<evidence type="ECO:0000313" key="2">
    <source>
        <dbReference type="Proteomes" id="UP000015105"/>
    </source>
</evidence>
<reference evidence="1" key="4">
    <citation type="submission" date="2019-03" db="UniProtKB">
        <authorList>
            <consortium name="EnsemblPlants"/>
        </authorList>
    </citation>
    <scope>IDENTIFICATION</scope>
</reference>
<reference evidence="1" key="5">
    <citation type="journal article" date="2021" name="G3 (Bethesda)">
        <title>Aegilops tauschii genome assembly Aet v5.0 features greater sequence contiguity and improved annotation.</title>
        <authorList>
            <person name="Wang L."/>
            <person name="Zhu T."/>
            <person name="Rodriguez J.C."/>
            <person name="Deal K.R."/>
            <person name="Dubcovsky J."/>
            <person name="McGuire P.E."/>
            <person name="Lux T."/>
            <person name="Spannagl M."/>
            <person name="Mayer K.F.X."/>
            <person name="Baldrich P."/>
            <person name="Meyers B.C."/>
            <person name="Huo N."/>
            <person name="Gu Y.Q."/>
            <person name="Zhou H."/>
            <person name="Devos K.M."/>
            <person name="Bennetzen J.L."/>
            <person name="Unver T."/>
            <person name="Budak H."/>
            <person name="Gulick P.J."/>
            <person name="Galiba G."/>
            <person name="Kalapos B."/>
            <person name="Nelson D.R."/>
            <person name="Li P."/>
            <person name="You F.M."/>
            <person name="Luo M.C."/>
            <person name="Dvorak J."/>
        </authorList>
    </citation>
    <scope>NUCLEOTIDE SEQUENCE [LARGE SCALE GENOMIC DNA]</scope>
    <source>
        <strain evidence="1">cv. AL8/78</strain>
    </source>
</reference>
<evidence type="ECO:0000313" key="1">
    <source>
        <dbReference type="EnsemblPlants" id="AET7Gv20638400.9"/>
    </source>
</evidence>
<dbReference type="AlphaFoldDB" id="A0A453RMK2"/>
<sequence>KPANARRAPRFITLHTSRAYACVLRPPRRRPTHPLMAATAAARGAASRSPLLLHHHRLPQVPAGGGGSLRVGALGAGRDWRRRVRVRVGVRVFARYSSQSQDFSSRLQDRAGELPKLVEDLLQTSISTGPRGAFRMAQGIQALLGVGGEWLNDFSKTANTSEGIPAQMRLGLLSPLYLRRLFERMGATYIKLARSSRYCMRSCSGHWIVFMSTLIPCQ</sequence>
<dbReference type="EnsemblPlants" id="AET7Gv20638400.9">
    <property type="protein sequence ID" value="AET7Gv20638400.9"/>
    <property type="gene ID" value="AET7Gv20638400"/>
</dbReference>
<proteinExistence type="predicted"/>
<name>A0A453RMK2_AEGTS</name>
<dbReference type="Proteomes" id="UP000015105">
    <property type="component" value="Chromosome 7D"/>
</dbReference>
<accession>A0A453RMK2</accession>
<reference evidence="2" key="2">
    <citation type="journal article" date="2017" name="Nat. Plants">
        <title>The Aegilops tauschii genome reveals multiple impacts of transposons.</title>
        <authorList>
            <person name="Zhao G."/>
            <person name="Zou C."/>
            <person name="Li K."/>
            <person name="Wang K."/>
            <person name="Li T."/>
            <person name="Gao L."/>
            <person name="Zhang X."/>
            <person name="Wang H."/>
            <person name="Yang Z."/>
            <person name="Liu X."/>
            <person name="Jiang W."/>
            <person name="Mao L."/>
            <person name="Kong X."/>
            <person name="Jiao Y."/>
            <person name="Jia J."/>
        </authorList>
    </citation>
    <scope>NUCLEOTIDE SEQUENCE [LARGE SCALE GENOMIC DNA]</scope>
    <source>
        <strain evidence="2">cv. AL8/78</strain>
    </source>
</reference>
<organism evidence="1 2">
    <name type="scientific">Aegilops tauschii subsp. strangulata</name>
    <name type="common">Goatgrass</name>
    <dbReference type="NCBI Taxonomy" id="200361"/>
    <lineage>
        <taxon>Eukaryota</taxon>
        <taxon>Viridiplantae</taxon>
        <taxon>Streptophyta</taxon>
        <taxon>Embryophyta</taxon>
        <taxon>Tracheophyta</taxon>
        <taxon>Spermatophyta</taxon>
        <taxon>Magnoliopsida</taxon>
        <taxon>Liliopsida</taxon>
        <taxon>Poales</taxon>
        <taxon>Poaceae</taxon>
        <taxon>BOP clade</taxon>
        <taxon>Pooideae</taxon>
        <taxon>Triticodae</taxon>
        <taxon>Triticeae</taxon>
        <taxon>Triticinae</taxon>
        <taxon>Aegilops</taxon>
    </lineage>
</organism>
<dbReference type="Gramene" id="AET7Gv20638400.9">
    <property type="protein sequence ID" value="AET7Gv20638400.9"/>
    <property type="gene ID" value="AET7Gv20638400"/>
</dbReference>